<protein>
    <submittedName>
        <fullName evidence="2">AC5</fullName>
    </submittedName>
</protein>
<name>A0A6B9TLT1_9GEMI</name>
<dbReference type="EMBL" id="MN013410">
    <property type="protein sequence ID" value="QHN12671.1"/>
    <property type="molecule type" value="Genomic_DNA"/>
</dbReference>
<gene>
    <name evidence="2" type="primary">AC5</name>
</gene>
<organism evidence="2">
    <name type="scientific">Pepper golden mosaic virus</name>
    <dbReference type="NCBI Taxonomy" id="223301"/>
    <lineage>
        <taxon>Viruses</taxon>
        <taxon>Monodnaviria</taxon>
        <taxon>Shotokuvirae</taxon>
        <taxon>Cressdnaviricota</taxon>
        <taxon>Repensiviricetes</taxon>
        <taxon>Geplafuvirales</taxon>
        <taxon>Geminiviridae</taxon>
        <taxon>Begomovirus</taxon>
        <taxon>Begomovirus capsicummusivi</taxon>
    </lineage>
</organism>
<sequence length="146" mass="16202">MILVFASFLVVVDDVVVHLPETPNQRLLVAGILSTCNLSGEPVHDLETITQIVLHGGCARLVVVHVEHLTKIHRGTIWSPISHEPEHDAVGVVLEFDILVHPYLTQNVCRLHAETLAYTVSNTVTTCHVRNAHDLANMRDIMPLLE</sequence>
<reference evidence="2" key="1">
    <citation type="submission" date="2019-06" db="EMBL/GenBank/DDBJ databases">
        <title>First reports of Pepper huasteco yellow vein virus and Pepper golden mosaic virus infecting cucumber fields in Colima, Mexico.</title>
        <authorList>
            <person name="Sanchez-Chavez S."/>
            <person name="Rodriguez-Lopez E.G."/>
            <person name="Lizet-Partida B."/>
            <person name="Cardenas-Conejo Z.E."/>
            <person name="Cardenas-Conejo Y."/>
        </authorList>
    </citation>
    <scope>NUCLEOTIDE SEQUENCE</scope>
    <source>
        <strain evidence="2">Colima</strain>
    </source>
</reference>
<dbReference type="Pfam" id="PF04807">
    <property type="entry name" value="Gemini_AC4_5"/>
    <property type="match status" value="1"/>
</dbReference>
<proteinExistence type="predicted"/>
<feature type="domain" description="Geminivirus AC4/5 conserved" evidence="1">
    <location>
        <begin position="51"/>
        <end position="83"/>
    </location>
</feature>
<accession>A0A6B9TLT1</accession>
<evidence type="ECO:0000259" key="1">
    <source>
        <dbReference type="Pfam" id="PF04807"/>
    </source>
</evidence>
<dbReference type="InterPro" id="IPR006892">
    <property type="entry name" value="Gemini_AC4_5_cons_dom_1"/>
</dbReference>
<evidence type="ECO:0000313" key="2">
    <source>
        <dbReference type="EMBL" id="QHN12671.1"/>
    </source>
</evidence>